<dbReference type="InterPro" id="IPR003016">
    <property type="entry name" value="2-oxoA_DH_lipoyl-BS"/>
</dbReference>
<dbReference type="Pfam" id="PF01597">
    <property type="entry name" value="GCV_H"/>
    <property type="match status" value="1"/>
</dbReference>
<dbReference type="SUPFAM" id="SSF51230">
    <property type="entry name" value="Single hybrid motif"/>
    <property type="match status" value="1"/>
</dbReference>
<dbReference type="InterPro" id="IPR002930">
    <property type="entry name" value="GCV_H"/>
</dbReference>
<protein>
    <submittedName>
        <fullName evidence="5">Putative glycine cleavage system protein H</fullName>
    </submittedName>
</protein>
<organism evidence="5">
    <name type="scientific">mine drainage metagenome</name>
    <dbReference type="NCBI Taxonomy" id="410659"/>
    <lineage>
        <taxon>unclassified sequences</taxon>
        <taxon>metagenomes</taxon>
        <taxon>ecological metagenomes</taxon>
    </lineage>
</organism>
<dbReference type="NCBIfam" id="TIGR00527">
    <property type="entry name" value="gcvH"/>
    <property type="match status" value="1"/>
</dbReference>
<sequence length="156" mass="17018">MAGHLRGHDFRSRPRRRTLLSRGEDPVMTCPTHLRYTKEHEWISLDGSLGTVGITDYAQSTLGDIVFVDLPKVGDPVTANQTFGSVESVKAVSDLYSPVSGTVTEINPELASAPDKVNEDAYVAWMIKVELADSAQYNALLSAADYEAFIAEETGK</sequence>
<comment type="similarity">
    <text evidence="1">Belongs to the GcvH family.</text>
</comment>
<dbReference type="PROSITE" id="PS00189">
    <property type="entry name" value="LIPOYL"/>
    <property type="match status" value="1"/>
</dbReference>
<feature type="region of interest" description="Disordered" evidence="3">
    <location>
        <begin position="1"/>
        <end position="22"/>
    </location>
</feature>
<dbReference type="PANTHER" id="PTHR11715:SF3">
    <property type="entry name" value="GLYCINE CLEAVAGE SYSTEM H PROTEIN-RELATED"/>
    <property type="match status" value="1"/>
</dbReference>
<feature type="domain" description="Lipoyl-binding" evidence="4">
    <location>
        <begin position="49"/>
        <end position="130"/>
    </location>
</feature>
<proteinExistence type="inferred from homology"/>
<dbReference type="InterPro" id="IPR017453">
    <property type="entry name" value="GCV_H_sub"/>
</dbReference>
<dbReference type="GO" id="GO:0019464">
    <property type="term" value="P:glycine decarboxylation via glycine cleavage system"/>
    <property type="evidence" value="ECO:0007669"/>
    <property type="project" value="InterPro"/>
</dbReference>
<name>E6QNZ1_9ZZZZ</name>
<keyword evidence="2" id="KW-0450">Lipoyl</keyword>
<comment type="caution">
    <text evidence="5">The sequence shown here is derived from an EMBL/GenBank/DDBJ whole genome shotgun (WGS) entry which is preliminary data.</text>
</comment>
<evidence type="ECO:0000313" key="5">
    <source>
        <dbReference type="EMBL" id="CBI08962.1"/>
    </source>
</evidence>
<dbReference type="EMBL" id="CABQ01000297">
    <property type="protein sequence ID" value="CBI08962.1"/>
    <property type="molecule type" value="Genomic_DNA"/>
</dbReference>
<evidence type="ECO:0000256" key="3">
    <source>
        <dbReference type="SAM" id="MobiDB-lite"/>
    </source>
</evidence>
<accession>E6QNZ1</accession>
<feature type="compositionally biased region" description="Basic and acidic residues" evidence="3">
    <location>
        <begin position="1"/>
        <end position="12"/>
    </location>
</feature>
<dbReference type="Gene3D" id="2.40.50.100">
    <property type="match status" value="1"/>
</dbReference>
<dbReference type="NCBIfam" id="NF002270">
    <property type="entry name" value="PRK01202.1"/>
    <property type="match status" value="1"/>
</dbReference>
<dbReference type="CDD" id="cd06848">
    <property type="entry name" value="GCS_H"/>
    <property type="match status" value="1"/>
</dbReference>
<gene>
    <name evidence="5" type="primary">yusH</name>
    <name evidence="5" type="ORF">CARN6_2495</name>
</gene>
<dbReference type="InterPro" id="IPR033753">
    <property type="entry name" value="GCV_H/Fam206"/>
</dbReference>
<evidence type="ECO:0000259" key="4">
    <source>
        <dbReference type="PROSITE" id="PS50968"/>
    </source>
</evidence>
<evidence type="ECO:0000256" key="2">
    <source>
        <dbReference type="ARBA" id="ARBA00022823"/>
    </source>
</evidence>
<evidence type="ECO:0000256" key="1">
    <source>
        <dbReference type="ARBA" id="ARBA00009249"/>
    </source>
</evidence>
<dbReference type="GO" id="GO:0009249">
    <property type="term" value="P:protein lipoylation"/>
    <property type="evidence" value="ECO:0007669"/>
    <property type="project" value="TreeGrafter"/>
</dbReference>
<reference evidence="5" key="1">
    <citation type="submission" date="2009-10" db="EMBL/GenBank/DDBJ databases">
        <title>Diversity of trophic interactions inside an arsenic-rich microbial ecosystem.</title>
        <authorList>
            <person name="Bertin P.N."/>
            <person name="Heinrich-Salmeron A."/>
            <person name="Pelletier E."/>
            <person name="Goulhen-Chollet F."/>
            <person name="Arsene-Ploetze F."/>
            <person name="Gallien S."/>
            <person name="Calteau A."/>
            <person name="Vallenet D."/>
            <person name="Casiot C."/>
            <person name="Chane-Woon-Ming B."/>
            <person name="Giloteaux L."/>
            <person name="Barakat M."/>
            <person name="Bonnefoy V."/>
            <person name="Bruneel O."/>
            <person name="Chandler M."/>
            <person name="Cleiss J."/>
            <person name="Duran R."/>
            <person name="Elbaz-Poulichet F."/>
            <person name="Fonknechten N."/>
            <person name="Lauga B."/>
            <person name="Mornico D."/>
            <person name="Ortet P."/>
            <person name="Schaeffer C."/>
            <person name="Siguier P."/>
            <person name="Alexander Thil Smith A."/>
            <person name="Van Dorsselaer A."/>
            <person name="Weissenbach J."/>
            <person name="Medigue C."/>
            <person name="Le Paslier D."/>
        </authorList>
    </citation>
    <scope>NUCLEOTIDE SEQUENCE</scope>
</reference>
<dbReference type="GO" id="GO:0005829">
    <property type="term" value="C:cytosol"/>
    <property type="evidence" value="ECO:0007669"/>
    <property type="project" value="TreeGrafter"/>
</dbReference>
<dbReference type="InterPro" id="IPR011053">
    <property type="entry name" value="Single_hybrid_motif"/>
</dbReference>
<dbReference type="PANTHER" id="PTHR11715">
    <property type="entry name" value="GLYCINE CLEAVAGE SYSTEM H PROTEIN"/>
    <property type="match status" value="1"/>
</dbReference>
<dbReference type="InterPro" id="IPR000089">
    <property type="entry name" value="Biotin_lipoyl"/>
</dbReference>
<dbReference type="HAMAP" id="MF_00272">
    <property type="entry name" value="GcvH"/>
    <property type="match status" value="1"/>
</dbReference>
<dbReference type="PROSITE" id="PS50968">
    <property type="entry name" value="BIOTINYL_LIPOYL"/>
    <property type="match status" value="1"/>
</dbReference>
<dbReference type="AlphaFoldDB" id="E6QNZ1"/>
<dbReference type="GO" id="GO:0005960">
    <property type="term" value="C:glycine cleavage complex"/>
    <property type="evidence" value="ECO:0007669"/>
    <property type="project" value="InterPro"/>
</dbReference>